<dbReference type="PANTHER" id="PTHR24186:SF37">
    <property type="entry name" value="PGG DOMAIN-CONTAINING PROTEIN"/>
    <property type="match status" value="1"/>
</dbReference>
<dbReference type="GO" id="GO:0005886">
    <property type="term" value="C:plasma membrane"/>
    <property type="evidence" value="ECO:0007669"/>
    <property type="project" value="TreeGrafter"/>
</dbReference>
<evidence type="ECO:0000256" key="2">
    <source>
        <dbReference type="ARBA" id="ARBA00023043"/>
    </source>
</evidence>
<dbReference type="PROSITE" id="PS50297">
    <property type="entry name" value="ANK_REP_REGION"/>
    <property type="match status" value="1"/>
</dbReference>
<protein>
    <recommendedName>
        <fullName evidence="5">Ankyrin repeat protein</fullName>
    </recommendedName>
</protein>
<reference evidence="4" key="2">
    <citation type="journal article" date="2024" name="Plant">
        <title>Genomic evolution and insights into agronomic trait innovations of Sesamum species.</title>
        <authorList>
            <person name="Miao H."/>
            <person name="Wang L."/>
            <person name="Qu L."/>
            <person name="Liu H."/>
            <person name="Sun Y."/>
            <person name="Le M."/>
            <person name="Wang Q."/>
            <person name="Wei S."/>
            <person name="Zheng Y."/>
            <person name="Lin W."/>
            <person name="Duan Y."/>
            <person name="Cao H."/>
            <person name="Xiong S."/>
            <person name="Wang X."/>
            <person name="Wei L."/>
            <person name="Li C."/>
            <person name="Ma Q."/>
            <person name="Ju M."/>
            <person name="Zhao R."/>
            <person name="Li G."/>
            <person name="Mu C."/>
            <person name="Tian Q."/>
            <person name="Mei H."/>
            <person name="Zhang T."/>
            <person name="Gao T."/>
            <person name="Zhang H."/>
        </authorList>
    </citation>
    <scope>NUCLEOTIDE SEQUENCE</scope>
    <source>
        <strain evidence="4">KEN1</strain>
    </source>
</reference>
<dbReference type="InterPro" id="IPR002110">
    <property type="entry name" value="Ankyrin_rpt"/>
</dbReference>
<gene>
    <name evidence="4" type="ORF">Slati_1498600</name>
</gene>
<dbReference type="Gene3D" id="1.25.40.20">
    <property type="entry name" value="Ankyrin repeat-containing domain"/>
    <property type="match status" value="1"/>
</dbReference>
<accession>A0AAW2X5W6</accession>
<reference evidence="4" key="1">
    <citation type="submission" date="2020-06" db="EMBL/GenBank/DDBJ databases">
        <authorList>
            <person name="Li T."/>
            <person name="Hu X."/>
            <person name="Zhang T."/>
            <person name="Song X."/>
            <person name="Zhang H."/>
            <person name="Dai N."/>
            <person name="Sheng W."/>
            <person name="Hou X."/>
            <person name="Wei L."/>
        </authorList>
    </citation>
    <scope>NUCLEOTIDE SEQUENCE</scope>
    <source>
        <strain evidence="4">KEN1</strain>
        <tissue evidence="4">Leaf</tissue>
    </source>
</reference>
<dbReference type="EMBL" id="JACGWN010000005">
    <property type="protein sequence ID" value="KAL0449422.1"/>
    <property type="molecule type" value="Genomic_DNA"/>
</dbReference>
<dbReference type="PROSITE" id="PS50088">
    <property type="entry name" value="ANK_REPEAT"/>
    <property type="match status" value="1"/>
</dbReference>
<comment type="caution">
    <text evidence="4">The sequence shown here is derived from an EMBL/GenBank/DDBJ whole genome shotgun (WGS) entry which is preliminary data.</text>
</comment>
<dbReference type="SMART" id="SM00248">
    <property type="entry name" value="ANK"/>
    <property type="match status" value="2"/>
</dbReference>
<dbReference type="AlphaFoldDB" id="A0AAW2X5W6"/>
<sequence length="114" mass="13095">MIGHVDFVREYMRLSFIYAHQLSQLNQDGYSSLHLACTNGHLQIIKFLLELDRQISVVEELCMKTDLDERTMLHFAIVSGKIDVIDVLFVHCPQAANLVTLLQETVLHLAIKHH</sequence>
<dbReference type="SUPFAM" id="SSF48403">
    <property type="entry name" value="Ankyrin repeat"/>
    <property type="match status" value="1"/>
</dbReference>
<dbReference type="InterPro" id="IPR036770">
    <property type="entry name" value="Ankyrin_rpt-contain_sf"/>
</dbReference>
<evidence type="ECO:0000256" key="3">
    <source>
        <dbReference type="PROSITE-ProRule" id="PRU00023"/>
    </source>
</evidence>
<feature type="repeat" description="ANK" evidence="3">
    <location>
        <begin position="28"/>
        <end position="60"/>
    </location>
</feature>
<keyword evidence="2 3" id="KW-0040">ANK repeat</keyword>
<evidence type="ECO:0000313" key="4">
    <source>
        <dbReference type="EMBL" id="KAL0449422.1"/>
    </source>
</evidence>
<evidence type="ECO:0000256" key="1">
    <source>
        <dbReference type="ARBA" id="ARBA00022737"/>
    </source>
</evidence>
<name>A0AAW2X5W6_9LAMI</name>
<dbReference type="PANTHER" id="PTHR24186">
    <property type="entry name" value="PROTEIN PHOSPHATASE 1 REGULATORY SUBUNIT"/>
    <property type="match status" value="1"/>
</dbReference>
<keyword evidence="1" id="KW-0677">Repeat</keyword>
<proteinExistence type="predicted"/>
<evidence type="ECO:0008006" key="5">
    <source>
        <dbReference type="Google" id="ProtNLM"/>
    </source>
</evidence>
<dbReference type="Pfam" id="PF12796">
    <property type="entry name" value="Ank_2"/>
    <property type="match status" value="1"/>
</dbReference>
<organism evidence="4">
    <name type="scientific">Sesamum latifolium</name>
    <dbReference type="NCBI Taxonomy" id="2727402"/>
    <lineage>
        <taxon>Eukaryota</taxon>
        <taxon>Viridiplantae</taxon>
        <taxon>Streptophyta</taxon>
        <taxon>Embryophyta</taxon>
        <taxon>Tracheophyta</taxon>
        <taxon>Spermatophyta</taxon>
        <taxon>Magnoliopsida</taxon>
        <taxon>eudicotyledons</taxon>
        <taxon>Gunneridae</taxon>
        <taxon>Pentapetalae</taxon>
        <taxon>asterids</taxon>
        <taxon>lamiids</taxon>
        <taxon>Lamiales</taxon>
        <taxon>Pedaliaceae</taxon>
        <taxon>Sesamum</taxon>
    </lineage>
</organism>